<keyword evidence="2" id="KW-0560">Oxidoreductase</keyword>
<sequence>MPLPLYTNNGPVDCSIKPETGTLRGKSVVITGGEQTLGDEDTTPFDSRYHIGANGFGEVYVREFSAAGAFVAFGDIDEKKGKSLAAELGSSVQFVKCDTTSWDDQLNMFKLAVARSPARSCDIVVANAGITGPDETSMLKDPNTEPTIPSLPIIQINMIGVLYTFKLGEHYLRARPEAADWDRCFIFKGSVAGLLDRLGYSASKFGLRGLIRSARRTSWQEGIRVNYVAPWYTKTTILKPQVIERLVSKGVEFAEVKDCATAVLRIACDKTIKGRSFAILPRSVAPYGYRDAEMDDLEDEPWSSLQKVTLVASIRTMAAATQNAQ</sequence>
<dbReference type="GeneID" id="25291605"/>
<dbReference type="PRINTS" id="PR00081">
    <property type="entry name" value="GDHRDH"/>
</dbReference>
<dbReference type="HOGENOM" id="CLU_010194_13_3_1"/>
<protein>
    <submittedName>
        <fullName evidence="3">Rhinocladiella mackenziei CBS 650.93 unplaced genomic scaffold supercont1.2, whole genome shotgun sequence</fullName>
    </submittedName>
</protein>
<proteinExistence type="inferred from homology"/>
<evidence type="ECO:0000313" key="3">
    <source>
        <dbReference type="EMBL" id="KIX08877.1"/>
    </source>
</evidence>
<evidence type="ECO:0000313" key="4">
    <source>
        <dbReference type="Proteomes" id="UP000053617"/>
    </source>
</evidence>
<accession>A0A0D2G2U9</accession>
<dbReference type="InterPro" id="IPR036291">
    <property type="entry name" value="NAD(P)-bd_dom_sf"/>
</dbReference>
<dbReference type="OrthoDB" id="5371740at2759"/>
<dbReference type="Pfam" id="PF00106">
    <property type="entry name" value="adh_short"/>
    <property type="match status" value="1"/>
</dbReference>
<dbReference type="STRING" id="1442369.A0A0D2G2U9"/>
<dbReference type="InterPro" id="IPR002347">
    <property type="entry name" value="SDR_fam"/>
</dbReference>
<keyword evidence="4" id="KW-1185">Reference proteome</keyword>
<name>A0A0D2G2U9_9EURO</name>
<gene>
    <name evidence="3" type="ORF">Z518_03534</name>
</gene>
<dbReference type="GO" id="GO:0016491">
    <property type="term" value="F:oxidoreductase activity"/>
    <property type="evidence" value="ECO:0007669"/>
    <property type="project" value="UniProtKB-KW"/>
</dbReference>
<evidence type="ECO:0000256" key="2">
    <source>
        <dbReference type="ARBA" id="ARBA00023002"/>
    </source>
</evidence>
<comment type="similarity">
    <text evidence="1">Belongs to the short-chain dehydrogenases/reductases (SDR) family.</text>
</comment>
<dbReference type="Gene3D" id="3.40.50.720">
    <property type="entry name" value="NAD(P)-binding Rossmann-like Domain"/>
    <property type="match status" value="1"/>
</dbReference>
<dbReference type="PANTHER" id="PTHR43180">
    <property type="entry name" value="3-OXOACYL-(ACYL-CARRIER-PROTEIN) REDUCTASE (AFU_ORTHOLOGUE AFUA_6G11210)"/>
    <property type="match status" value="1"/>
</dbReference>
<reference evidence="3 4" key="1">
    <citation type="submission" date="2015-01" db="EMBL/GenBank/DDBJ databases">
        <title>The Genome Sequence of Rhinocladiella mackenzie CBS 650.93.</title>
        <authorList>
            <consortium name="The Broad Institute Genomics Platform"/>
            <person name="Cuomo C."/>
            <person name="de Hoog S."/>
            <person name="Gorbushina A."/>
            <person name="Stielow B."/>
            <person name="Teixiera M."/>
            <person name="Abouelleil A."/>
            <person name="Chapman S.B."/>
            <person name="Priest M."/>
            <person name="Young S.K."/>
            <person name="Wortman J."/>
            <person name="Nusbaum C."/>
            <person name="Birren B."/>
        </authorList>
    </citation>
    <scope>NUCLEOTIDE SEQUENCE [LARGE SCALE GENOMIC DNA]</scope>
    <source>
        <strain evidence="3 4">CBS 650.93</strain>
    </source>
</reference>
<dbReference type="EMBL" id="KN847476">
    <property type="protein sequence ID" value="KIX08877.1"/>
    <property type="molecule type" value="Genomic_DNA"/>
</dbReference>
<dbReference type="AlphaFoldDB" id="A0A0D2G2U9"/>
<organism evidence="3 4">
    <name type="scientific">Rhinocladiella mackenziei CBS 650.93</name>
    <dbReference type="NCBI Taxonomy" id="1442369"/>
    <lineage>
        <taxon>Eukaryota</taxon>
        <taxon>Fungi</taxon>
        <taxon>Dikarya</taxon>
        <taxon>Ascomycota</taxon>
        <taxon>Pezizomycotina</taxon>
        <taxon>Eurotiomycetes</taxon>
        <taxon>Chaetothyriomycetidae</taxon>
        <taxon>Chaetothyriales</taxon>
        <taxon>Herpotrichiellaceae</taxon>
        <taxon>Rhinocladiella</taxon>
    </lineage>
</organism>
<dbReference type="VEuPathDB" id="FungiDB:Z518_03534"/>
<dbReference type="SUPFAM" id="SSF51735">
    <property type="entry name" value="NAD(P)-binding Rossmann-fold domains"/>
    <property type="match status" value="1"/>
</dbReference>
<dbReference type="PANTHER" id="PTHR43180:SF31">
    <property type="entry name" value="CHAIN DEHYDROGENASE_REDUCTASE, PUTATIVE (AFU_ORTHOLOGUE AFUA_2G16570)-RELATED"/>
    <property type="match status" value="1"/>
</dbReference>
<dbReference type="Proteomes" id="UP000053617">
    <property type="component" value="Unassembled WGS sequence"/>
</dbReference>
<evidence type="ECO:0000256" key="1">
    <source>
        <dbReference type="ARBA" id="ARBA00006484"/>
    </source>
</evidence>
<dbReference type="RefSeq" id="XP_013276013.1">
    <property type="nucleotide sequence ID" value="XM_013420559.1"/>
</dbReference>